<sequence>MKFIFHMKNLVDSSIQFSVITEDSLMQTYTLSSAQDMTVQSLMSTSNNLYVLQQLGTESIEETIVAERSGEDLLLSFRTQEQSRPALTLERFFANNGQLHILQQDGQFVRALSAQDNAPQGPQVLLSQPEPQQENSTVGLLHQLMVPDVTSSPIQLDATTIHVNTTEPAPEPNQSAALPQLTMMPAAPAPFAAPLIAPALATPPQIINALDQLGDRQGKLNSGSVTDDKFSTLQGTGPAGATLEIFDGSELIGEVNVDGSGNWTFESDQPLDEGGHVLSAQVKGGGDTSNSFVLVIDSIAPRAAEISSIVDDRATSHVIDKNGHTGDNTPIISGQAEAFSMVAIYVGKTLLGTSFADAAGSWQFSSFFILPDGEYSITAKAIDFSGNTSLASKAYKITIDTTPPATPTIVHAEDNVGLQQGLLNSGALTDDRTPSLSGKAEVGVTVFIYDNGSLIGTSVVDTSGNWSLTPASDLNNGAHNFTAVARDLAGNLSTQSETFELVLGADRTQTPTIGAVIDDVGSIAGVLTTGDYTDDTLPTMQGKANAGDTIRIYDNNILIGEAVTDAQGNWSFTPAQELLEGPHSLTVQAINETSSPSEMSLPFDLTVDISGPDVSHLSITNVYDDEGSVTGNIISGGRTDDQTPSVSGTGTTSDTIILYVTDSTGTREVGRSLVGSDGKWSVDVPEALRFGQNAFTAVEVDAAGNATPHSPAYTVTISSDEVGGFDLSGTNSSRQINTTAQGEQSNPQVTRLVDGNLVVVWQQNTKNAAGGYDVVMQLLDPTGTQKIGLEQLVSQRNINNQDSPQVTALADGGYLVVWESNQGKDLDNDGDGVFARRYSADGSAETDEFLVNQTVTGLQRAATTMGLPDGGYIISWYSDQGSQSIMQRTYDANNRAVDSEIIVKSGGALARTGGPQTALFEDNDHAGWYITVWSDATNGNDVLGQLRKIDGSAAGPVLTLNTTLDNSQNFPNVITLKDGSFVVFWDTNDSKAVGSDIRAAQYTFDTYTGKTTVVAGGDFIVNEYQVGKQYKPVGVALDDGGYMLFWGSDGGDGNGSAVYGQRFDANSHKVGHEFLVNPITQGNQGAGWDNIDLRHMLGATMMENGDVFVTWQSDNIDGDGFGIEGATIDIDAGFYSEFQVNTTEQGDQQFANSTALPDGGFVVVWASNSEPMAQLFDASGMPVGQEFHVSAKLANSAVRPDVTVLTDGTFIVGWHNWENNKDVVHYQHFGYTYDENGRVTGSTKIGEDITVDLPGFQWNRYVNITALDDGGYVLVWQAQTQSGQPWQVIARQYTANGELVNNDIFVGQMGYGSNGDTPSEAMVTTLKNGMIVISYEKESGDGDIYFRTFDPKNQTLGEETIANQTTNDHQGSPSVAMLSNGNFIVTWDSADTNGPDQSVKSNWGRIFTPDGLSVSNEFLINSFTPGAQQRPIAISRPGGGFVVVYPSQADTAPGLETFGVYAQFFDDAGNRVGQEMRIHQLMQGDQVMPDVSFLADGKMFVSWTDKGMGDGSGSAVKGRIIDLDATLGLGVTVDAGEAHQGFALTVGETTGNLWMLLDDGSMSGLMLTDQSLSSVHGGSGNDVIGISDTSFTFISGGSGIDTLLLDGKNMTLDLNTLVDRITGIEKIDLGQGGSNTLSLDTNALDGLGQTNMMLTDGKNQFVINGDASNSIQLKDVASETWIDAGQAEIKGVVYHAYVSGSTELLVEESIHVTVL</sequence>
<feature type="domain" description="Bacterial Ig-like" evidence="1">
    <location>
        <begin position="311"/>
        <end position="401"/>
    </location>
</feature>
<evidence type="ECO:0000313" key="3">
    <source>
        <dbReference type="Proteomes" id="UP000627092"/>
    </source>
</evidence>
<proteinExistence type="predicted"/>
<protein>
    <recommendedName>
        <fullName evidence="1">Bacterial Ig-like domain-containing protein</fullName>
    </recommendedName>
</protein>
<dbReference type="EMBL" id="CP077090">
    <property type="protein sequence ID" value="QXI11242.1"/>
    <property type="molecule type" value="Genomic_DNA"/>
</dbReference>
<gene>
    <name evidence="2" type="ORF">HU754_026220</name>
</gene>
<dbReference type="Pfam" id="PF19077">
    <property type="entry name" value="Big_13"/>
    <property type="match status" value="4"/>
</dbReference>
<evidence type="ECO:0000313" key="2">
    <source>
        <dbReference type="EMBL" id="QXI11242.1"/>
    </source>
</evidence>
<feature type="domain" description="Bacterial Ig-like" evidence="1">
    <location>
        <begin position="519"/>
        <end position="608"/>
    </location>
</feature>
<dbReference type="NCBIfam" id="NF033510">
    <property type="entry name" value="Ca_tandemer"/>
    <property type="match status" value="4"/>
</dbReference>
<dbReference type="Gene3D" id="3.30.420.430">
    <property type="match status" value="4"/>
</dbReference>
<dbReference type="InterPro" id="IPR044016">
    <property type="entry name" value="Big_13"/>
</dbReference>
<name>A0A9E6TAS4_9PSED</name>
<reference evidence="2" key="2">
    <citation type="journal article" date="2021" name="Microorganisms">
        <title>The Ever-Expanding Pseudomonas Genus: Description of 43 New Species and Partition of the Pseudomonas putida Group.</title>
        <authorList>
            <person name="Girard L."/>
            <person name="Lood C."/>
            <person name="Hofte M."/>
            <person name="Vandamme P."/>
            <person name="Rokni-Zadeh H."/>
            <person name="van Noort V."/>
            <person name="Lavigne R."/>
            <person name="De Mot R."/>
        </authorList>
    </citation>
    <scope>NUCLEOTIDE SEQUENCE</scope>
    <source>
        <strain evidence="2">OE 48.2</strain>
    </source>
</reference>
<dbReference type="KEGG" id="pze:HU754_026220"/>
<organism evidence="2 3">
    <name type="scientific">Pseudomonas zeae</name>
    <dbReference type="NCBI Taxonomy" id="2745510"/>
    <lineage>
        <taxon>Bacteria</taxon>
        <taxon>Pseudomonadati</taxon>
        <taxon>Pseudomonadota</taxon>
        <taxon>Gammaproteobacteria</taxon>
        <taxon>Pseudomonadales</taxon>
        <taxon>Pseudomonadaceae</taxon>
        <taxon>Pseudomonas</taxon>
    </lineage>
</organism>
<feature type="domain" description="Bacterial Ig-like" evidence="1">
    <location>
        <begin position="624"/>
        <end position="717"/>
    </location>
</feature>
<dbReference type="RefSeq" id="WP_186624039.1">
    <property type="nucleotide sequence ID" value="NZ_CP077090.1"/>
</dbReference>
<reference evidence="2" key="1">
    <citation type="journal article" date="2020" name="Microorganisms">
        <title>Reliable Identification of Environmental Pseudomonas Isolates Using the rpoD Gene.</title>
        <authorList>
            <consortium name="The Broad Institute Genome Sequencing Platform"/>
            <person name="Girard L."/>
            <person name="Lood C."/>
            <person name="Rokni-Zadeh H."/>
            <person name="van Noort V."/>
            <person name="Lavigne R."/>
            <person name="De Mot R."/>
        </authorList>
    </citation>
    <scope>NUCLEOTIDE SEQUENCE</scope>
    <source>
        <strain evidence="2">OE 48.2</strain>
    </source>
</reference>
<dbReference type="Proteomes" id="UP000627092">
    <property type="component" value="Chromosome"/>
</dbReference>
<feature type="domain" description="Bacterial Ig-like" evidence="1">
    <location>
        <begin position="421"/>
        <end position="497"/>
    </location>
</feature>
<evidence type="ECO:0000259" key="1">
    <source>
        <dbReference type="Pfam" id="PF19077"/>
    </source>
</evidence>
<accession>A0A9E6TAS4</accession>